<protein>
    <recommendedName>
        <fullName evidence="2">Outer membrane protein beta-barrel domain-containing protein</fullName>
    </recommendedName>
</protein>
<gene>
    <name evidence="3" type="ORF">SDC9_39180</name>
</gene>
<feature type="domain" description="Outer membrane protein beta-barrel" evidence="2">
    <location>
        <begin position="430"/>
        <end position="783"/>
    </location>
</feature>
<accession>A0A644VNZ5</accession>
<sequence>MKRNSFAVLLLLVSLAAIAQRTVQSSVFDANNGMPLEMVTVRLLKASDSTLVQGAQTNSNGWFSLQRINPGKYVLIVSSVGYNDYRENILVERKDIILKNIQLKENVQALKELEVKGTAAQLVVKGDTLEYNATAFKVQENAVVEELLKKLPGVEVTNEGKITVNGQEINKIRVDGKKFFDGDIEMATKNLPAEMIDKIQVLEQKSEMAQLTGFEDDETERIINFTTKSNRRKGVFGNVVGGAGLDTESQIRYDANANINFMDGDSQTSLVAGANNVNTARSRRGRGSWGANNGITETQNIGLNNNTIVNPKFKFGGDGSFNHSNNFSETNSTKESYLRGSVFNDSTYNTTVNDNYEANIRLEGEWKPDSLTTIIIQPNMNYNTGISQSYRDYVYLQDQDTTSYGDARNAGSSQSVSGGLRLIVNRKFLSKPGRSLTANVSSGFSQSESRYFNFSNKKSDTTTLINQYTHNTSDRFNVDARISFVEPLWNNKNVLETVLAFSSTSQNSIKDQYASDSLAAFDNRNPDDYDLFVEDYSNNFENSFYRETMELNYRYTEKNYNLMLGMKAEPSQTYSRTYYKSGDVRKVDNEVINFAPNGRFQYNFGKKEFLRVDYRGNTRQPSVNQMQPVKNNEDLMRETVGNPALNPSFSNYLRLMYSNFNDQSFSSFSTWFSGNIVKDELVTNRIYDSSGKQYTQTVNSDELPVSLNGNVMFNTPIIQKRLHFNTSTNLGYNTNYGYTRKNMNENIDSLIAAANLPLGDLSFTRRYNFQEQLSLTFTHDMIELGARGLFRYSNTLNNLNNKLTETYDWTFTGNAVFRLPYDVTLNTDINYTNRLGYSNFDQQEIIWNASIDKSILKNKGVLSLKWYDILKQQLNIRQSVGDNSVSFTRYNTLTSYVMLSFSYRIRQFNGGTSESDFRYGRNRDFGPAPRPEGGGYRRPEGGPPK</sequence>
<evidence type="ECO:0000313" key="3">
    <source>
        <dbReference type="EMBL" id="MPL93055.1"/>
    </source>
</evidence>
<dbReference type="Pfam" id="PF13715">
    <property type="entry name" value="CarbopepD_reg_2"/>
    <property type="match status" value="1"/>
</dbReference>
<proteinExistence type="predicted"/>
<comment type="caution">
    <text evidence="3">The sequence shown here is derived from an EMBL/GenBank/DDBJ whole genome shotgun (WGS) entry which is preliminary data.</text>
</comment>
<dbReference type="SUPFAM" id="SSF56935">
    <property type="entry name" value="Porins"/>
    <property type="match status" value="1"/>
</dbReference>
<feature type="domain" description="Outer membrane protein beta-barrel" evidence="2">
    <location>
        <begin position="788"/>
        <end position="903"/>
    </location>
</feature>
<dbReference type="EMBL" id="VSSQ01000379">
    <property type="protein sequence ID" value="MPL93055.1"/>
    <property type="molecule type" value="Genomic_DNA"/>
</dbReference>
<feature type="compositionally biased region" description="Basic and acidic residues" evidence="1">
    <location>
        <begin position="935"/>
        <end position="945"/>
    </location>
</feature>
<dbReference type="InterPro" id="IPR041700">
    <property type="entry name" value="OMP_b-brl_3"/>
</dbReference>
<dbReference type="AlphaFoldDB" id="A0A644VNZ5"/>
<evidence type="ECO:0000259" key="2">
    <source>
        <dbReference type="Pfam" id="PF14905"/>
    </source>
</evidence>
<dbReference type="Pfam" id="PF14905">
    <property type="entry name" value="OMP_b-brl_3"/>
    <property type="match status" value="2"/>
</dbReference>
<reference evidence="3" key="1">
    <citation type="submission" date="2019-08" db="EMBL/GenBank/DDBJ databases">
        <authorList>
            <person name="Kucharzyk K."/>
            <person name="Murdoch R.W."/>
            <person name="Higgins S."/>
            <person name="Loffler F."/>
        </authorList>
    </citation>
    <scope>NUCLEOTIDE SEQUENCE</scope>
</reference>
<feature type="region of interest" description="Disordered" evidence="1">
    <location>
        <begin position="916"/>
        <end position="945"/>
    </location>
</feature>
<dbReference type="InterPro" id="IPR008969">
    <property type="entry name" value="CarboxyPept-like_regulatory"/>
</dbReference>
<dbReference type="Gene3D" id="2.60.40.1120">
    <property type="entry name" value="Carboxypeptidase-like, regulatory domain"/>
    <property type="match status" value="1"/>
</dbReference>
<organism evidence="3">
    <name type="scientific">bioreactor metagenome</name>
    <dbReference type="NCBI Taxonomy" id="1076179"/>
    <lineage>
        <taxon>unclassified sequences</taxon>
        <taxon>metagenomes</taxon>
        <taxon>ecological metagenomes</taxon>
    </lineage>
</organism>
<evidence type="ECO:0000256" key="1">
    <source>
        <dbReference type="SAM" id="MobiDB-lite"/>
    </source>
</evidence>
<dbReference type="SUPFAM" id="SSF49464">
    <property type="entry name" value="Carboxypeptidase regulatory domain-like"/>
    <property type="match status" value="1"/>
</dbReference>
<name>A0A644VNZ5_9ZZZZ</name>